<feature type="transmembrane region" description="Helical" evidence="1">
    <location>
        <begin position="107"/>
        <end position="125"/>
    </location>
</feature>
<keyword evidence="1" id="KW-0812">Transmembrane</keyword>
<proteinExistence type="predicted"/>
<evidence type="ECO:0000313" key="2">
    <source>
        <dbReference type="EMBL" id="MBM7815456.1"/>
    </source>
</evidence>
<accession>A0ABS2SK82</accession>
<gene>
    <name evidence="2" type="ORF">JOE56_000150</name>
</gene>
<comment type="caution">
    <text evidence="2">The sequence shown here is derived from an EMBL/GenBank/DDBJ whole genome shotgun (WGS) entry which is preliminary data.</text>
</comment>
<keyword evidence="1" id="KW-0472">Membrane</keyword>
<feature type="transmembrane region" description="Helical" evidence="1">
    <location>
        <begin position="7"/>
        <end position="23"/>
    </location>
</feature>
<feature type="transmembrane region" description="Helical" evidence="1">
    <location>
        <begin position="67"/>
        <end position="87"/>
    </location>
</feature>
<feature type="transmembrane region" description="Helical" evidence="1">
    <location>
        <begin position="35"/>
        <end position="55"/>
    </location>
</feature>
<organism evidence="2 3">
    <name type="scientific">Brevibacterium paucivorans</name>
    <dbReference type="NCBI Taxonomy" id="170994"/>
    <lineage>
        <taxon>Bacteria</taxon>
        <taxon>Bacillati</taxon>
        <taxon>Actinomycetota</taxon>
        <taxon>Actinomycetes</taxon>
        <taxon>Micrococcales</taxon>
        <taxon>Brevibacteriaceae</taxon>
        <taxon>Brevibacterium</taxon>
    </lineage>
</organism>
<dbReference type="Proteomes" id="UP000809290">
    <property type="component" value="Unassembled WGS sequence"/>
</dbReference>
<evidence type="ECO:0000313" key="3">
    <source>
        <dbReference type="Proteomes" id="UP000809290"/>
    </source>
</evidence>
<reference evidence="2 3" key="1">
    <citation type="submission" date="2021-01" db="EMBL/GenBank/DDBJ databases">
        <title>Sequencing the genomes of 1000 actinobacteria strains.</title>
        <authorList>
            <person name="Klenk H.-P."/>
        </authorList>
    </citation>
    <scope>NUCLEOTIDE SEQUENCE [LARGE SCALE GENOMIC DNA]</scope>
    <source>
        <strain evidence="2 3">DSM 13657</strain>
    </source>
</reference>
<name>A0ABS2SK82_9MICO</name>
<evidence type="ECO:0000256" key="1">
    <source>
        <dbReference type="SAM" id="Phobius"/>
    </source>
</evidence>
<sequence>MKFLKAFAVWLGIIPLAILNGGFREKVLVGAIGDAARPVSGIILSIVILGMAFIFIPRIRDCKPADYVIMGIGWFVLTNVFDAVPKFLEGATIEQFLATFDVRNGDFWILVVLTSLVAPILAGQLRRKDRLSK</sequence>
<dbReference type="EMBL" id="JAFBCP010000001">
    <property type="protein sequence ID" value="MBM7815456.1"/>
    <property type="molecule type" value="Genomic_DNA"/>
</dbReference>
<protein>
    <submittedName>
        <fullName evidence="2">Uncharacterized protein</fullName>
    </submittedName>
</protein>
<keyword evidence="1" id="KW-1133">Transmembrane helix</keyword>
<dbReference type="RefSeq" id="WP_204514403.1">
    <property type="nucleotide sequence ID" value="NZ_JAFBCP010000001.1"/>
</dbReference>
<keyword evidence="3" id="KW-1185">Reference proteome</keyword>